<dbReference type="Gene3D" id="2.30.33.40">
    <property type="entry name" value="GroES chaperonin"/>
    <property type="match status" value="1"/>
</dbReference>
<proteinExistence type="inferred from homology"/>
<evidence type="ECO:0000313" key="6">
    <source>
        <dbReference type="Proteomes" id="UP000443582"/>
    </source>
</evidence>
<evidence type="ECO:0000313" key="5">
    <source>
        <dbReference type="EMBL" id="RZF22108.1"/>
    </source>
</evidence>
<dbReference type="NCBIfam" id="NF001531">
    <property type="entry name" value="PRK00364.2-2"/>
    <property type="match status" value="1"/>
</dbReference>
<reference evidence="6" key="1">
    <citation type="journal article" date="2019" name="Int. J. Syst. Evol. Microbiol.">
        <title>Halobacteriovorax valvorus sp. nov., a novel prokaryotic predator isolated from coastal seawater of China.</title>
        <authorList>
            <person name="Chen M.-X."/>
        </authorList>
    </citation>
    <scope>NUCLEOTIDE SEQUENCE [LARGE SCALE GENOMIC DNA]</scope>
    <source>
        <strain evidence="6">BL9</strain>
    </source>
</reference>
<dbReference type="EMBL" id="QDKL01000002">
    <property type="protein sequence ID" value="RZF22108.1"/>
    <property type="molecule type" value="Genomic_DNA"/>
</dbReference>
<dbReference type="InterPro" id="IPR011032">
    <property type="entry name" value="GroES-like_sf"/>
</dbReference>
<dbReference type="PROSITE" id="PS00681">
    <property type="entry name" value="CHAPERONINS_CPN10"/>
    <property type="match status" value="1"/>
</dbReference>
<dbReference type="SUPFAM" id="SSF50129">
    <property type="entry name" value="GroES-like"/>
    <property type="match status" value="1"/>
</dbReference>
<dbReference type="HAMAP" id="MF_00580">
    <property type="entry name" value="CH10"/>
    <property type="match status" value="1"/>
</dbReference>
<dbReference type="InterPro" id="IPR037124">
    <property type="entry name" value="Chaperonin_GroES_sf"/>
</dbReference>
<sequence length="95" mass="10323">MQVKPLQDRVLIKRVEDETKTAGGIIIPDNHSEKPAQGEVIAVGPGYRLDNGSVAELAVKEGDKVLFGKYSGSEVKLEGQEYLIMKESDILGILV</sequence>
<name>A0ABY0IGM8_9BACT</name>
<comment type="similarity">
    <text evidence="1 3 4">Belongs to the GroES chaperonin family.</text>
</comment>
<dbReference type="PANTHER" id="PTHR10772:SF58">
    <property type="entry name" value="CO-CHAPERONIN GROES"/>
    <property type="match status" value="1"/>
</dbReference>
<protein>
    <recommendedName>
        <fullName evidence="3">Co-chaperonin GroES</fullName>
    </recommendedName>
    <alternativeName>
        <fullName evidence="3">10 kDa chaperonin</fullName>
    </alternativeName>
    <alternativeName>
        <fullName evidence="3">Chaperonin-10</fullName>
        <shortName evidence="3">Cpn10</shortName>
    </alternativeName>
</protein>
<accession>A0ABY0IGM8</accession>
<evidence type="ECO:0000256" key="2">
    <source>
        <dbReference type="ARBA" id="ARBA00023186"/>
    </source>
</evidence>
<dbReference type="CDD" id="cd00320">
    <property type="entry name" value="cpn10"/>
    <property type="match status" value="1"/>
</dbReference>
<dbReference type="NCBIfam" id="NF001529">
    <property type="entry name" value="PRK00364.1-5"/>
    <property type="match status" value="1"/>
</dbReference>
<evidence type="ECO:0000256" key="3">
    <source>
        <dbReference type="HAMAP-Rule" id="MF_00580"/>
    </source>
</evidence>
<comment type="subunit">
    <text evidence="3">Heptamer of 7 subunits arranged in a ring. Interacts with the chaperonin GroEL.</text>
</comment>
<dbReference type="Pfam" id="PF00166">
    <property type="entry name" value="Cpn10"/>
    <property type="match status" value="1"/>
</dbReference>
<dbReference type="RefSeq" id="WP_115362156.1">
    <property type="nucleotide sequence ID" value="NZ_QDKL01000002.1"/>
</dbReference>
<organism evidence="5 6">
    <name type="scientific">Halobacteriovorax vibrionivorans</name>
    <dbReference type="NCBI Taxonomy" id="2152716"/>
    <lineage>
        <taxon>Bacteria</taxon>
        <taxon>Pseudomonadati</taxon>
        <taxon>Bdellovibrionota</taxon>
        <taxon>Bacteriovoracia</taxon>
        <taxon>Bacteriovoracales</taxon>
        <taxon>Halobacteriovoraceae</taxon>
        <taxon>Halobacteriovorax</taxon>
    </lineage>
</organism>
<keyword evidence="3" id="KW-0963">Cytoplasm</keyword>
<dbReference type="InterPro" id="IPR020818">
    <property type="entry name" value="Chaperonin_GroES"/>
</dbReference>
<evidence type="ECO:0000256" key="4">
    <source>
        <dbReference type="RuleBase" id="RU000535"/>
    </source>
</evidence>
<dbReference type="InterPro" id="IPR018369">
    <property type="entry name" value="Chaprnonin_Cpn10_CS"/>
</dbReference>
<gene>
    <name evidence="3" type="primary">groES</name>
    <name evidence="3" type="synonym">groS</name>
    <name evidence="5" type="ORF">DAY19_10525</name>
</gene>
<comment type="function">
    <text evidence="3 4">Together with the chaperonin GroEL, plays an essential role in assisting protein folding. The GroEL-GroES system forms a nano-cage that allows encapsulation of the non-native substrate proteins and provides a physical environment optimized to promote and accelerate protein folding. GroES binds to the apical surface of the GroEL ring, thereby capping the opening of the GroEL channel.</text>
</comment>
<dbReference type="PANTHER" id="PTHR10772">
    <property type="entry name" value="10 KDA HEAT SHOCK PROTEIN"/>
    <property type="match status" value="1"/>
</dbReference>
<comment type="subcellular location">
    <subcellularLocation>
        <location evidence="3">Cytoplasm</location>
    </subcellularLocation>
</comment>
<dbReference type="PRINTS" id="PR00297">
    <property type="entry name" value="CHAPERONIN10"/>
</dbReference>
<dbReference type="SMART" id="SM00883">
    <property type="entry name" value="Cpn10"/>
    <property type="match status" value="1"/>
</dbReference>
<dbReference type="NCBIfam" id="NF001527">
    <property type="entry name" value="PRK00364.1-2"/>
    <property type="match status" value="1"/>
</dbReference>
<evidence type="ECO:0000256" key="1">
    <source>
        <dbReference type="ARBA" id="ARBA00006975"/>
    </source>
</evidence>
<dbReference type="NCBIfam" id="NF001534">
    <property type="entry name" value="PRK00364.2-5"/>
    <property type="match status" value="1"/>
</dbReference>
<keyword evidence="6" id="KW-1185">Reference proteome</keyword>
<dbReference type="Proteomes" id="UP000443582">
    <property type="component" value="Unassembled WGS sequence"/>
</dbReference>
<keyword evidence="2 3" id="KW-0143">Chaperone</keyword>
<dbReference type="NCBIfam" id="NF001533">
    <property type="entry name" value="PRK00364.2-4"/>
    <property type="match status" value="1"/>
</dbReference>
<comment type="caution">
    <text evidence="5">The sequence shown here is derived from an EMBL/GenBank/DDBJ whole genome shotgun (WGS) entry which is preliminary data.</text>
</comment>